<dbReference type="AlphaFoldDB" id="E4ZN66"/>
<dbReference type="EMBL" id="FP929105">
    <property type="protein sequence ID" value="CBX92925.1"/>
    <property type="molecule type" value="Genomic_DNA"/>
</dbReference>
<evidence type="ECO:0000313" key="1">
    <source>
        <dbReference type="EMBL" id="CBX92925.1"/>
    </source>
</evidence>
<sequence>MSRDPQLTGLLLCGSIFSIDQVKIQKTWYINAKFA</sequence>
<proteinExistence type="predicted"/>
<evidence type="ECO:0000313" key="2">
    <source>
        <dbReference type="Proteomes" id="UP000002668"/>
    </source>
</evidence>
<dbReference type="Proteomes" id="UP000002668">
    <property type="component" value="Genome"/>
</dbReference>
<keyword evidence="2" id="KW-1185">Reference proteome</keyword>
<dbReference type="VEuPathDB" id="FungiDB:LEMA_uP038260.1"/>
<reference evidence="2" key="1">
    <citation type="journal article" date="2011" name="Nat. Commun.">
        <title>Effector diversification within compartments of the Leptosphaeria maculans genome affected by Repeat-Induced Point mutations.</title>
        <authorList>
            <person name="Rouxel T."/>
            <person name="Grandaubert J."/>
            <person name="Hane J.K."/>
            <person name="Hoede C."/>
            <person name="van de Wouw A.P."/>
            <person name="Couloux A."/>
            <person name="Dominguez V."/>
            <person name="Anthouard V."/>
            <person name="Bally P."/>
            <person name="Bourras S."/>
            <person name="Cozijnsen A.J."/>
            <person name="Ciuffetti L.M."/>
            <person name="Degrave A."/>
            <person name="Dilmaghani A."/>
            <person name="Duret L."/>
            <person name="Fudal I."/>
            <person name="Goodwin S.B."/>
            <person name="Gout L."/>
            <person name="Glaser N."/>
            <person name="Linglin J."/>
            <person name="Kema G.H.J."/>
            <person name="Lapalu N."/>
            <person name="Lawrence C.B."/>
            <person name="May K."/>
            <person name="Meyer M."/>
            <person name="Ollivier B."/>
            <person name="Poulain J."/>
            <person name="Schoch C.L."/>
            <person name="Simon A."/>
            <person name="Spatafora J.W."/>
            <person name="Stachowiak A."/>
            <person name="Turgeon B.G."/>
            <person name="Tyler B.M."/>
            <person name="Vincent D."/>
            <person name="Weissenbach J."/>
            <person name="Amselem J."/>
            <person name="Quesneville H."/>
            <person name="Oliver R.P."/>
            <person name="Wincker P."/>
            <person name="Balesdent M.-H."/>
            <person name="Howlett B.J."/>
        </authorList>
    </citation>
    <scope>NUCLEOTIDE SEQUENCE [LARGE SCALE GENOMIC DNA]</scope>
    <source>
        <strain evidence="2">JN3 / isolate v23.1.3 / race Av1-4-5-6-7-8</strain>
    </source>
</reference>
<gene>
    <name evidence="1" type="ORF">LEMA_uP038260.1</name>
</gene>
<dbReference type="HOGENOM" id="CLU_3368638_0_0_1"/>
<organism evidence="2">
    <name type="scientific">Leptosphaeria maculans (strain JN3 / isolate v23.1.3 / race Av1-4-5-6-7-8)</name>
    <name type="common">Blackleg fungus</name>
    <name type="synonym">Phoma lingam</name>
    <dbReference type="NCBI Taxonomy" id="985895"/>
    <lineage>
        <taxon>Eukaryota</taxon>
        <taxon>Fungi</taxon>
        <taxon>Dikarya</taxon>
        <taxon>Ascomycota</taxon>
        <taxon>Pezizomycotina</taxon>
        <taxon>Dothideomycetes</taxon>
        <taxon>Pleosporomycetidae</taxon>
        <taxon>Pleosporales</taxon>
        <taxon>Pleosporineae</taxon>
        <taxon>Leptosphaeriaceae</taxon>
        <taxon>Plenodomus</taxon>
        <taxon>Plenodomus lingam/Leptosphaeria maculans species complex</taxon>
    </lineage>
</organism>
<accession>E4ZN66</accession>
<dbReference type="InParanoid" id="E4ZN66"/>
<name>E4ZN66_LEPMJ</name>
<protein>
    <submittedName>
        <fullName evidence="1">Predicted protein</fullName>
    </submittedName>
</protein>